<dbReference type="Proteomes" id="UP000648908">
    <property type="component" value="Unassembled WGS sequence"/>
</dbReference>
<dbReference type="CDD" id="cd02021">
    <property type="entry name" value="GntK"/>
    <property type="match status" value="1"/>
</dbReference>
<evidence type="ECO:0000256" key="7">
    <source>
        <dbReference type="ARBA" id="ARBA00022840"/>
    </source>
</evidence>
<keyword evidence="5 10" id="KW-0547">Nucleotide-binding</keyword>
<evidence type="ECO:0000256" key="6">
    <source>
        <dbReference type="ARBA" id="ARBA00022777"/>
    </source>
</evidence>
<evidence type="ECO:0000313" key="12">
    <source>
        <dbReference type="Proteomes" id="UP000648908"/>
    </source>
</evidence>
<dbReference type="EMBL" id="JAESVN010000002">
    <property type="protein sequence ID" value="MBL4916812.1"/>
    <property type="molecule type" value="Genomic_DNA"/>
</dbReference>
<reference evidence="11" key="1">
    <citation type="submission" date="2021-01" db="EMBL/GenBank/DDBJ databases">
        <title>Tabrizicola alba sp. nov. a motile alkaliphilic bacterium isolated from a soda lake.</title>
        <authorList>
            <person name="Szuroczki S."/>
            <person name="Abbaszade G."/>
            <person name="Schumann P."/>
            <person name="Toth E."/>
        </authorList>
    </citation>
    <scope>NUCLEOTIDE SEQUENCE</scope>
    <source>
        <strain evidence="11">DMG-N-6</strain>
    </source>
</reference>
<dbReference type="FunFam" id="3.40.50.300:FF:000522">
    <property type="entry name" value="Gluconokinase"/>
    <property type="match status" value="1"/>
</dbReference>
<dbReference type="PANTHER" id="PTHR43442:SF3">
    <property type="entry name" value="GLUCONOKINASE-RELATED"/>
    <property type="match status" value="1"/>
</dbReference>
<comment type="caution">
    <text evidence="11">The sequence shown here is derived from an EMBL/GenBank/DDBJ whole genome shotgun (WGS) entry which is preliminary data.</text>
</comment>
<comment type="similarity">
    <text evidence="2 10">Belongs to the gluconokinase GntK/GntV family.</text>
</comment>
<keyword evidence="8" id="KW-0311">Gluconate utilization</keyword>
<proteinExistence type="inferred from homology"/>
<dbReference type="GO" id="GO:0019521">
    <property type="term" value="P:D-gluconate metabolic process"/>
    <property type="evidence" value="ECO:0007669"/>
    <property type="project" value="UniProtKB-KW"/>
</dbReference>
<dbReference type="AlphaFoldDB" id="A0A8K0VCK6"/>
<keyword evidence="12" id="KW-1185">Reference proteome</keyword>
<evidence type="ECO:0000256" key="3">
    <source>
        <dbReference type="ARBA" id="ARBA00012054"/>
    </source>
</evidence>
<keyword evidence="6 10" id="KW-0418">Kinase</keyword>
<evidence type="ECO:0000256" key="9">
    <source>
        <dbReference type="ARBA" id="ARBA00048090"/>
    </source>
</evidence>
<evidence type="ECO:0000256" key="2">
    <source>
        <dbReference type="ARBA" id="ARBA00008420"/>
    </source>
</evidence>
<comment type="catalytic activity">
    <reaction evidence="9 10">
        <text>D-gluconate + ATP = 6-phospho-D-gluconate + ADP + H(+)</text>
        <dbReference type="Rhea" id="RHEA:19433"/>
        <dbReference type="ChEBI" id="CHEBI:15378"/>
        <dbReference type="ChEBI" id="CHEBI:18391"/>
        <dbReference type="ChEBI" id="CHEBI:30616"/>
        <dbReference type="ChEBI" id="CHEBI:58759"/>
        <dbReference type="ChEBI" id="CHEBI:456216"/>
        <dbReference type="EC" id="2.7.1.12"/>
    </reaction>
</comment>
<dbReference type="GO" id="GO:0005524">
    <property type="term" value="F:ATP binding"/>
    <property type="evidence" value="ECO:0007669"/>
    <property type="project" value="UniProtKB-KW"/>
</dbReference>
<dbReference type="EC" id="2.7.1.12" evidence="3 10"/>
<evidence type="ECO:0000313" key="11">
    <source>
        <dbReference type="EMBL" id="MBL4916812.1"/>
    </source>
</evidence>
<evidence type="ECO:0000256" key="4">
    <source>
        <dbReference type="ARBA" id="ARBA00022679"/>
    </source>
</evidence>
<gene>
    <name evidence="11" type="ORF">JL811_06210</name>
</gene>
<dbReference type="Pfam" id="PF13671">
    <property type="entry name" value="AAA_33"/>
    <property type="match status" value="1"/>
</dbReference>
<dbReference type="GO" id="GO:0005737">
    <property type="term" value="C:cytoplasm"/>
    <property type="evidence" value="ECO:0007669"/>
    <property type="project" value="TreeGrafter"/>
</dbReference>
<evidence type="ECO:0000256" key="5">
    <source>
        <dbReference type="ARBA" id="ARBA00022741"/>
    </source>
</evidence>
<dbReference type="SUPFAM" id="SSF52540">
    <property type="entry name" value="P-loop containing nucleoside triphosphate hydrolases"/>
    <property type="match status" value="1"/>
</dbReference>
<sequence>MTVRLVLMGVAGCGKSSVGAALAPRLGAVYVDGDDLHSPENVEKMRAGTPLTDADRWPWLGRIGETLRDPGIVIGCSALRRIYRDRIREMAGAPVRFVHLTGSRDVIAARMGKRTGHYMPTTLLDSQFATLEIPGPDEAAIAVDIDQPLDAIVAAILAALPATQ</sequence>
<dbReference type="Gene3D" id="3.40.50.300">
    <property type="entry name" value="P-loop containing nucleotide triphosphate hydrolases"/>
    <property type="match status" value="1"/>
</dbReference>
<comment type="pathway">
    <text evidence="1">Carbohydrate acid metabolism.</text>
</comment>
<organism evidence="11 12">
    <name type="scientific">Szabonella alba</name>
    <dbReference type="NCBI Taxonomy" id="2804194"/>
    <lineage>
        <taxon>Bacteria</taxon>
        <taxon>Pseudomonadati</taxon>
        <taxon>Pseudomonadota</taxon>
        <taxon>Alphaproteobacteria</taxon>
        <taxon>Rhodobacterales</taxon>
        <taxon>Paracoccaceae</taxon>
        <taxon>Szabonella</taxon>
    </lineage>
</organism>
<protein>
    <recommendedName>
        <fullName evidence="3 10">Gluconokinase</fullName>
        <ecNumber evidence="3 10">2.7.1.12</ecNumber>
    </recommendedName>
</protein>
<keyword evidence="7 10" id="KW-0067">ATP-binding</keyword>
<evidence type="ECO:0000256" key="10">
    <source>
        <dbReference type="RuleBase" id="RU363066"/>
    </source>
</evidence>
<name>A0A8K0VCK6_9RHOB</name>
<dbReference type="GO" id="GO:0046316">
    <property type="term" value="F:gluconokinase activity"/>
    <property type="evidence" value="ECO:0007669"/>
    <property type="project" value="UniProtKB-EC"/>
</dbReference>
<dbReference type="PANTHER" id="PTHR43442">
    <property type="entry name" value="GLUCONOKINASE-RELATED"/>
    <property type="match status" value="1"/>
</dbReference>
<evidence type="ECO:0000256" key="8">
    <source>
        <dbReference type="ARBA" id="ARBA00023064"/>
    </source>
</evidence>
<dbReference type="RefSeq" id="WP_202687624.1">
    <property type="nucleotide sequence ID" value="NZ_JAESVN010000002.1"/>
</dbReference>
<dbReference type="InterPro" id="IPR027417">
    <property type="entry name" value="P-loop_NTPase"/>
</dbReference>
<accession>A0A8K0VCK6</accession>
<dbReference type="InterPro" id="IPR006001">
    <property type="entry name" value="Therm_gnt_kin"/>
</dbReference>
<dbReference type="NCBIfam" id="TIGR01313">
    <property type="entry name" value="therm_gnt_kin"/>
    <property type="match status" value="1"/>
</dbReference>
<evidence type="ECO:0000256" key="1">
    <source>
        <dbReference type="ARBA" id="ARBA00004761"/>
    </source>
</evidence>
<keyword evidence="4 10" id="KW-0808">Transferase</keyword>